<evidence type="ECO:0000256" key="1">
    <source>
        <dbReference type="SAM" id="MobiDB-lite"/>
    </source>
</evidence>
<evidence type="ECO:0000313" key="3">
    <source>
        <dbReference type="Proteomes" id="UP000465304"/>
    </source>
</evidence>
<gene>
    <name evidence="2" type="ORF">MHIP_06270</name>
</gene>
<dbReference type="PANTHER" id="PTHR35802:SF1">
    <property type="entry name" value="PROTEASE SYNTHASE AND SPORULATION PROTEIN PAI 2"/>
    <property type="match status" value="1"/>
</dbReference>
<feature type="compositionally biased region" description="Basic and acidic residues" evidence="1">
    <location>
        <begin position="192"/>
        <end position="201"/>
    </location>
</feature>
<dbReference type="SUPFAM" id="SSF50475">
    <property type="entry name" value="FMN-binding split barrel"/>
    <property type="match status" value="1"/>
</dbReference>
<keyword evidence="3" id="KW-1185">Reference proteome</keyword>
<name>A0A7I9ZGS8_9MYCO</name>
<dbReference type="PIRSF" id="PIRSF010372">
    <property type="entry name" value="PaiB"/>
    <property type="match status" value="1"/>
</dbReference>
<dbReference type="Proteomes" id="UP000465304">
    <property type="component" value="Unassembled WGS sequence"/>
</dbReference>
<organism evidence="2 3">
    <name type="scientific">Mycolicibacterium hippocampi</name>
    <dbReference type="NCBI Taxonomy" id="659824"/>
    <lineage>
        <taxon>Bacteria</taxon>
        <taxon>Bacillati</taxon>
        <taxon>Actinomycetota</taxon>
        <taxon>Actinomycetes</taxon>
        <taxon>Mycobacteriales</taxon>
        <taxon>Mycobacteriaceae</taxon>
        <taxon>Mycolicibacterium</taxon>
    </lineage>
</organism>
<dbReference type="PANTHER" id="PTHR35802">
    <property type="entry name" value="PROTEASE SYNTHASE AND SPORULATION PROTEIN PAI 2"/>
    <property type="match status" value="1"/>
</dbReference>
<proteinExistence type="predicted"/>
<comment type="caution">
    <text evidence="2">The sequence shown here is derived from an EMBL/GenBank/DDBJ whole genome shotgun (WGS) entry which is preliminary data.</text>
</comment>
<sequence length="212" mass="23116">MYIPPRFALSEADARAALARAGFAHLVTHTGDGMLVTPLPLLYDRGRHSLIGHVARANPHWQAVGADSVAIFSGPQAYVSPSFYATKQETGKVVPTWNYELLTVHGRLVAHDDPAWLRDLVTRLTDRHEQGRAEPWQVTDAPETYFRSQLRGIVGVELTITSVEAKRKMSQNQPERNRAGVVAGLKSSASSADHEVAERVSDLGSTKANGLG</sequence>
<protein>
    <submittedName>
        <fullName evidence="2">Transcriptional regulator</fullName>
    </submittedName>
</protein>
<reference evidence="2 3" key="1">
    <citation type="journal article" date="2019" name="Emerg. Microbes Infect.">
        <title>Comprehensive subspecies identification of 175 nontuberculous mycobacteria species based on 7547 genomic profiles.</title>
        <authorList>
            <person name="Matsumoto Y."/>
            <person name="Kinjo T."/>
            <person name="Motooka D."/>
            <person name="Nabeya D."/>
            <person name="Jung N."/>
            <person name="Uechi K."/>
            <person name="Horii T."/>
            <person name="Iida T."/>
            <person name="Fujita J."/>
            <person name="Nakamura S."/>
        </authorList>
    </citation>
    <scope>NUCLEOTIDE SEQUENCE [LARGE SCALE GENOMIC DNA]</scope>
    <source>
        <strain evidence="2 3">JCM 30996</strain>
    </source>
</reference>
<accession>A0A7I9ZGS8</accession>
<dbReference type="AlphaFoldDB" id="A0A7I9ZGS8"/>
<feature type="compositionally biased region" description="Polar residues" evidence="1">
    <location>
        <begin position="203"/>
        <end position="212"/>
    </location>
</feature>
<dbReference type="RefSeq" id="WP_163887030.1">
    <property type="nucleotide sequence ID" value="NZ_BLLB01000002.1"/>
</dbReference>
<dbReference type="Gene3D" id="2.30.110.10">
    <property type="entry name" value="Electron Transport, Fmn-binding Protein, Chain A"/>
    <property type="match status" value="1"/>
</dbReference>
<dbReference type="InterPro" id="IPR007396">
    <property type="entry name" value="TR_PAI2-type"/>
</dbReference>
<dbReference type="Pfam" id="PF04299">
    <property type="entry name" value="FMN_bind_2"/>
    <property type="match status" value="1"/>
</dbReference>
<dbReference type="EMBL" id="BLLB01000002">
    <property type="protein sequence ID" value="GFH00144.1"/>
    <property type="molecule type" value="Genomic_DNA"/>
</dbReference>
<feature type="region of interest" description="Disordered" evidence="1">
    <location>
        <begin position="167"/>
        <end position="212"/>
    </location>
</feature>
<evidence type="ECO:0000313" key="2">
    <source>
        <dbReference type="EMBL" id="GFH00144.1"/>
    </source>
</evidence>
<dbReference type="InterPro" id="IPR012349">
    <property type="entry name" value="Split_barrel_FMN-bd"/>
</dbReference>